<keyword evidence="8" id="KW-1185">Reference proteome</keyword>
<feature type="transmembrane region" description="Helical" evidence="6">
    <location>
        <begin position="42"/>
        <end position="61"/>
    </location>
</feature>
<dbReference type="Proteomes" id="UP000054248">
    <property type="component" value="Unassembled WGS sequence"/>
</dbReference>
<dbReference type="HOGENOM" id="CLU_051062_1_0_1"/>
<dbReference type="PANTHER" id="PTHR31123:SF1">
    <property type="entry name" value="ACCUMULATION OF DYADS PROTEIN 2-RELATED"/>
    <property type="match status" value="1"/>
</dbReference>
<evidence type="ECO:0000256" key="6">
    <source>
        <dbReference type="SAM" id="Phobius"/>
    </source>
</evidence>
<dbReference type="GO" id="GO:0005886">
    <property type="term" value="C:plasma membrane"/>
    <property type="evidence" value="ECO:0007669"/>
    <property type="project" value="TreeGrafter"/>
</dbReference>
<evidence type="ECO:0000256" key="3">
    <source>
        <dbReference type="ARBA" id="ARBA00022692"/>
    </source>
</evidence>
<evidence type="ECO:0000313" key="8">
    <source>
        <dbReference type="Proteomes" id="UP000054248"/>
    </source>
</evidence>
<keyword evidence="4 6" id="KW-1133">Transmembrane helix</keyword>
<dbReference type="Pfam" id="PF01184">
    <property type="entry name" value="Gpr1_Fun34_YaaH"/>
    <property type="match status" value="1"/>
</dbReference>
<keyword evidence="5 6" id="KW-0472">Membrane</keyword>
<feature type="transmembrane region" description="Helical" evidence="6">
    <location>
        <begin position="68"/>
        <end position="87"/>
    </location>
</feature>
<feature type="transmembrane region" description="Helical" evidence="6">
    <location>
        <begin position="107"/>
        <end position="127"/>
    </location>
</feature>
<dbReference type="PROSITE" id="PS01114">
    <property type="entry name" value="GPR1_FUN34_YAAH"/>
    <property type="match status" value="1"/>
</dbReference>
<evidence type="ECO:0000256" key="1">
    <source>
        <dbReference type="ARBA" id="ARBA00004141"/>
    </source>
</evidence>
<evidence type="ECO:0000256" key="2">
    <source>
        <dbReference type="ARBA" id="ARBA00005587"/>
    </source>
</evidence>
<accession>A0A0C3QL86</accession>
<dbReference type="InterPro" id="IPR000791">
    <property type="entry name" value="Gpr1/Fun34/SatP-like"/>
</dbReference>
<evidence type="ECO:0000256" key="4">
    <source>
        <dbReference type="ARBA" id="ARBA00022989"/>
    </source>
</evidence>
<evidence type="ECO:0008006" key="9">
    <source>
        <dbReference type="Google" id="ProtNLM"/>
    </source>
</evidence>
<dbReference type="InterPro" id="IPR047622">
    <property type="entry name" value="GPR1_FUN34_YAAH"/>
</dbReference>
<dbReference type="PANTHER" id="PTHR31123">
    <property type="entry name" value="ACCUMULATION OF DYADS PROTEIN 2-RELATED"/>
    <property type="match status" value="1"/>
</dbReference>
<dbReference type="AlphaFoldDB" id="A0A0C3QL86"/>
<gene>
    <name evidence="7" type="ORF">M407DRAFT_241052</name>
</gene>
<dbReference type="OrthoDB" id="3648309at2759"/>
<feature type="transmembrane region" description="Helical" evidence="6">
    <location>
        <begin position="161"/>
        <end position="179"/>
    </location>
</feature>
<comment type="similarity">
    <text evidence="2">Belongs to the acetate uptake transporter (AceTr) (TC 2.A.96) family.</text>
</comment>
<dbReference type="NCBIfam" id="NF038013">
    <property type="entry name" value="AceTr_1"/>
    <property type="match status" value="1"/>
</dbReference>
<dbReference type="GO" id="GO:0015123">
    <property type="term" value="F:acetate transmembrane transporter activity"/>
    <property type="evidence" value="ECO:0007669"/>
    <property type="project" value="TreeGrafter"/>
</dbReference>
<protein>
    <recommendedName>
        <fullName evidence="9">Gpr1 family protein</fullName>
    </recommendedName>
</protein>
<reference evidence="8" key="2">
    <citation type="submission" date="2015-01" db="EMBL/GenBank/DDBJ databases">
        <title>Evolutionary Origins and Diversification of the Mycorrhizal Mutualists.</title>
        <authorList>
            <consortium name="DOE Joint Genome Institute"/>
            <consortium name="Mycorrhizal Genomics Consortium"/>
            <person name="Kohler A."/>
            <person name="Kuo A."/>
            <person name="Nagy L.G."/>
            <person name="Floudas D."/>
            <person name="Copeland A."/>
            <person name="Barry K.W."/>
            <person name="Cichocki N."/>
            <person name="Veneault-Fourrey C."/>
            <person name="LaButti K."/>
            <person name="Lindquist E.A."/>
            <person name="Lipzen A."/>
            <person name="Lundell T."/>
            <person name="Morin E."/>
            <person name="Murat C."/>
            <person name="Riley R."/>
            <person name="Ohm R."/>
            <person name="Sun H."/>
            <person name="Tunlid A."/>
            <person name="Henrissat B."/>
            <person name="Grigoriev I.V."/>
            <person name="Hibbett D.S."/>
            <person name="Martin F."/>
        </authorList>
    </citation>
    <scope>NUCLEOTIDE SEQUENCE [LARGE SCALE GENOMIC DNA]</scope>
    <source>
        <strain evidence="8">MUT 4182</strain>
    </source>
</reference>
<feature type="transmembrane region" description="Helical" evidence="6">
    <location>
        <begin position="134"/>
        <end position="155"/>
    </location>
</feature>
<evidence type="ECO:0000256" key="5">
    <source>
        <dbReference type="ARBA" id="ARBA00023136"/>
    </source>
</evidence>
<name>A0A0C3QL86_9AGAM</name>
<proteinExistence type="inferred from homology"/>
<reference evidence="7 8" key="1">
    <citation type="submission" date="2014-04" db="EMBL/GenBank/DDBJ databases">
        <authorList>
            <consortium name="DOE Joint Genome Institute"/>
            <person name="Kuo A."/>
            <person name="Girlanda M."/>
            <person name="Perotto S."/>
            <person name="Kohler A."/>
            <person name="Nagy L.G."/>
            <person name="Floudas D."/>
            <person name="Copeland A."/>
            <person name="Barry K.W."/>
            <person name="Cichocki N."/>
            <person name="Veneault-Fourrey C."/>
            <person name="LaButti K."/>
            <person name="Lindquist E.A."/>
            <person name="Lipzen A."/>
            <person name="Lundell T."/>
            <person name="Morin E."/>
            <person name="Murat C."/>
            <person name="Sun H."/>
            <person name="Tunlid A."/>
            <person name="Henrissat B."/>
            <person name="Grigoriev I.V."/>
            <person name="Hibbett D.S."/>
            <person name="Martin F."/>
            <person name="Nordberg H.P."/>
            <person name="Cantor M.N."/>
            <person name="Hua S.X."/>
        </authorList>
    </citation>
    <scope>NUCLEOTIDE SEQUENCE [LARGE SCALE GENOMIC DNA]</scope>
    <source>
        <strain evidence="7 8">MUT 4182</strain>
    </source>
</reference>
<organism evidence="7 8">
    <name type="scientific">Tulasnella calospora MUT 4182</name>
    <dbReference type="NCBI Taxonomy" id="1051891"/>
    <lineage>
        <taxon>Eukaryota</taxon>
        <taxon>Fungi</taxon>
        <taxon>Dikarya</taxon>
        <taxon>Basidiomycota</taxon>
        <taxon>Agaricomycotina</taxon>
        <taxon>Agaricomycetes</taxon>
        <taxon>Cantharellales</taxon>
        <taxon>Tulasnellaceae</taxon>
        <taxon>Tulasnella</taxon>
    </lineage>
</organism>
<dbReference type="EMBL" id="KN822948">
    <property type="protein sequence ID" value="KIO33450.1"/>
    <property type="molecule type" value="Genomic_DNA"/>
</dbReference>
<sequence length="230" mass="24248">MSSHLEKPTNGAGYAEGQPLATTLTNGQPGFPVYHRKFANPAPLGLFSFASTTLILSLYNVSARGISAPNVVVGMAIGVGGLCQLLAGMWEFATGNTFGATAFSSYGGFWISFALIFWPSSGILAAYEGKPDELASALGIYLITWFVFTFIMFLATHKASVALSAVFFFLFITFILLAAGEFTGKAVIHKAGGAFGIVTAMVAYYVGAAGLYTPETSYITLPVISLARSD</sequence>
<feature type="transmembrane region" description="Helical" evidence="6">
    <location>
        <begin position="191"/>
        <end position="212"/>
    </location>
</feature>
<keyword evidence="3 6" id="KW-0812">Transmembrane</keyword>
<evidence type="ECO:0000313" key="7">
    <source>
        <dbReference type="EMBL" id="KIO33450.1"/>
    </source>
</evidence>
<dbReference type="STRING" id="1051891.A0A0C3QL86"/>
<dbReference type="InterPro" id="IPR051633">
    <property type="entry name" value="AceTr"/>
</dbReference>
<comment type="subcellular location">
    <subcellularLocation>
        <location evidence="1">Membrane</location>
        <topology evidence="1">Multi-pass membrane protein</topology>
    </subcellularLocation>
</comment>